<dbReference type="GO" id="GO:0003993">
    <property type="term" value="F:acid phosphatase activity"/>
    <property type="evidence" value="ECO:0007669"/>
    <property type="project" value="InterPro"/>
</dbReference>
<dbReference type="SMART" id="SM00060">
    <property type="entry name" value="FN3"/>
    <property type="match status" value="7"/>
</dbReference>
<evidence type="ECO:0000256" key="2">
    <source>
        <dbReference type="SAM" id="SignalP"/>
    </source>
</evidence>
<dbReference type="AlphaFoldDB" id="A0A7M5VD99"/>
<dbReference type="PANTHER" id="PTHR46708">
    <property type="entry name" value="TENASCIN"/>
    <property type="match status" value="1"/>
</dbReference>
<dbReference type="Pfam" id="PF00041">
    <property type="entry name" value="fn3"/>
    <property type="match status" value="4"/>
</dbReference>
<evidence type="ECO:0000313" key="5">
    <source>
        <dbReference type="Proteomes" id="UP000594262"/>
    </source>
</evidence>
<evidence type="ECO:0000313" key="4">
    <source>
        <dbReference type="EnsemblMetazoa" id="CLYHEMP009155.1"/>
    </source>
</evidence>
<accession>A0A7M5VD99</accession>
<dbReference type="InterPro" id="IPR003961">
    <property type="entry name" value="FN3_dom"/>
</dbReference>
<dbReference type="PANTHER" id="PTHR46708:SF2">
    <property type="entry name" value="FIBRONECTIN TYPE-III DOMAIN-CONTAINING PROTEIN"/>
    <property type="match status" value="1"/>
</dbReference>
<keyword evidence="1" id="KW-0677">Repeat</keyword>
<evidence type="ECO:0000259" key="3">
    <source>
        <dbReference type="PROSITE" id="PS50853"/>
    </source>
</evidence>
<feature type="domain" description="Fibronectin type-III" evidence="3">
    <location>
        <begin position="217"/>
        <end position="318"/>
    </location>
</feature>
<dbReference type="InterPro" id="IPR015914">
    <property type="entry name" value="PAPs_N"/>
</dbReference>
<keyword evidence="2" id="KW-0732">Signal</keyword>
<dbReference type="GO" id="GO:0046872">
    <property type="term" value="F:metal ion binding"/>
    <property type="evidence" value="ECO:0007669"/>
    <property type="project" value="InterPro"/>
</dbReference>
<dbReference type="OrthoDB" id="261433at2759"/>
<dbReference type="EnsemblMetazoa" id="CLYHEMT009155.1">
    <property type="protein sequence ID" value="CLYHEMP009155.1"/>
    <property type="gene ID" value="CLYHEMG009155"/>
</dbReference>
<dbReference type="SUPFAM" id="SSF49265">
    <property type="entry name" value="Fibronectin type III"/>
    <property type="match status" value="5"/>
</dbReference>
<dbReference type="InterPro" id="IPR050991">
    <property type="entry name" value="ECM_Regulatory_Proteins"/>
</dbReference>
<sequence length="868" mass="98133">MILKFGILTTLLLVILLRNAHGEDKTIFPHIVKHHTIQVNKDSATVAWSYKEGINSNVDYSIQIIYRVFDPTAQRVQFKEHVPKGAKQATVTNLRSGTPYQIYIHAKYQDVDGPWSTALVVTTTGPRPPRTFYVSEITDRTATLRWTPPIDYTPDDYLITLRNNENQKEVVYPALAHPASEYVLWYLDQDTPYIAFIQSRKNEDPSTNMSMGFRTDSPSVITPSHQQVEQTSVLIRWETQKTRILIARYDVELKDTTIKTDKDSRRIYPTTTNQEVRQISIQDLKPGTLYGYRVRSVYRRNGGSGTWSDLQYFTTKNTAPPPAPTGGKVGASGLTSAQFLWEAPKYNYKILSYQLQYAKWNSRPEPVITTSETKTSYLLSELESGTKYTVKVRAVAVNGLNGTWSVSTTVVTAGPKPVSSVSVTEIFAKTAKISWTLYSNTTADQIKVVIIKNTDSQERSEHMIAGNKTEYTATSLQAFTPYAIEVSLILKGEESSVKKHGLRTAGDLPSLAKQPTKSAVVERTANQPLSTIYYEFDKISGVTVKHYVVRIQGWDVPNVPFARTQISTPSLNGGVRQRVTINDVESGYKYRLTAVGVYADDTQSLWSTATTVVVPGPRPVTAIGMRRITNNDVTVSWQSGYTRSDAMYSKQEYIVTLSKYNDDDTLTKITHATVQAPLEEYEFHSKLSALERYQIEVVVRINDLTPSLSTSKTRGFKADSESLHAPKLNKIERTDNSITFIWQRVPNRQDISFYEIEFESITHTRQQQYKTKDGLADRYTFENLNKDDIYIIKVRAVAKDGEKSDWLSRTVSLKHGVTNKVDNIRTQNVKSDSVTLTWYVPYDNNLKMYEIEVVTAKGDDTKTLSTMV</sequence>
<reference evidence="4" key="1">
    <citation type="submission" date="2021-01" db="UniProtKB">
        <authorList>
            <consortium name="EnsemblMetazoa"/>
        </authorList>
    </citation>
    <scope>IDENTIFICATION</scope>
</reference>
<feature type="domain" description="Fibronectin type-III" evidence="3">
    <location>
        <begin position="417"/>
        <end position="507"/>
    </location>
</feature>
<dbReference type="Gene3D" id="2.60.40.10">
    <property type="entry name" value="Immunoglobulins"/>
    <property type="match status" value="6"/>
</dbReference>
<dbReference type="PROSITE" id="PS50853">
    <property type="entry name" value="FN3"/>
    <property type="match status" value="6"/>
</dbReference>
<feature type="domain" description="Fibronectin type-III" evidence="3">
    <location>
        <begin position="128"/>
        <end position="216"/>
    </location>
</feature>
<dbReference type="Pfam" id="PF16656">
    <property type="entry name" value="Pur_ac_phosph_N"/>
    <property type="match status" value="1"/>
</dbReference>
<dbReference type="InterPro" id="IPR013783">
    <property type="entry name" value="Ig-like_fold"/>
</dbReference>
<keyword evidence="5" id="KW-1185">Reference proteome</keyword>
<feature type="signal peptide" evidence="2">
    <location>
        <begin position="1"/>
        <end position="22"/>
    </location>
</feature>
<protein>
    <recommendedName>
        <fullName evidence="3">Fibronectin type-III domain-containing protein</fullName>
    </recommendedName>
</protein>
<feature type="domain" description="Fibronectin type-III" evidence="3">
    <location>
        <begin position="28"/>
        <end position="127"/>
    </location>
</feature>
<feature type="domain" description="Fibronectin type-III" evidence="3">
    <location>
        <begin position="320"/>
        <end position="415"/>
    </location>
</feature>
<dbReference type="InterPro" id="IPR036116">
    <property type="entry name" value="FN3_sf"/>
</dbReference>
<name>A0A7M5VD99_9CNID</name>
<organism evidence="4 5">
    <name type="scientific">Clytia hemisphaerica</name>
    <dbReference type="NCBI Taxonomy" id="252671"/>
    <lineage>
        <taxon>Eukaryota</taxon>
        <taxon>Metazoa</taxon>
        <taxon>Cnidaria</taxon>
        <taxon>Hydrozoa</taxon>
        <taxon>Hydroidolina</taxon>
        <taxon>Leptothecata</taxon>
        <taxon>Obeliida</taxon>
        <taxon>Clytiidae</taxon>
        <taxon>Clytia</taxon>
    </lineage>
</organism>
<feature type="chain" id="PRO_5029910097" description="Fibronectin type-III domain-containing protein" evidence="2">
    <location>
        <begin position="23"/>
        <end position="868"/>
    </location>
</feature>
<evidence type="ECO:0000256" key="1">
    <source>
        <dbReference type="ARBA" id="ARBA00022737"/>
    </source>
</evidence>
<proteinExistence type="predicted"/>
<dbReference type="CDD" id="cd00063">
    <property type="entry name" value="FN3"/>
    <property type="match status" value="6"/>
</dbReference>
<feature type="domain" description="Fibronectin type-III" evidence="3">
    <location>
        <begin position="725"/>
        <end position="821"/>
    </location>
</feature>
<dbReference type="Proteomes" id="UP000594262">
    <property type="component" value="Unplaced"/>
</dbReference>